<accession>A0ABY4YGU3</accession>
<dbReference type="SUPFAM" id="SSF46785">
    <property type="entry name" value="Winged helix' DNA-binding domain"/>
    <property type="match status" value="1"/>
</dbReference>
<dbReference type="InterPro" id="IPR050707">
    <property type="entry name" value="HTH_MetabolicPath_Reg"/>
</dbReference>
<dbReference type="Proteomes" id="UP001056535">
    <property type="component" value="Chromosome"/>
</dbReference>
<dbReference type="RefSeq" id="WP_252620368.1">
    <property type="nucleotide sequence ID" value="NZ_CP099490.1"/>
</dbReference>
<dbReference type="InterPro" id="IPR005471">
    <property type="entry name" value="Tscrpt_reg_IclR_N"/>
</dbReference>
<sequence length="265" mass="28876">MSEEPTRTGMLQRTFDILGAFRPNDVSVPPAQLARRAGLSKATGHRIIQEMLALGMLEKTDSGVRLGLRMFEIGQLVPLQRNLRRAALPFMSDLREATKATVHLAVLDGTDVLYVEIMQRADNLPSRVGGRLPAYATGVGKAMLAYSPRYVVDRVLEQPLRPLAPNTITNPDELRKELSTIRRTGVAYDREEATVGLVCAAAPILSLDGAVIGGLSVSHHVGSISPQRVAPAVHIAALGLGRTLNRNLEFRRDESRTRDDNDEGA</sequence>
<feature type="domain" description="IclR-ED" evidence="4">
    <location>
        <begin position="69"/>
        <end position="250"/>
    </location>
</feature>
<dbReference type="SMART" id="SM00346">
    <property type="entry name" value="HTH_ICLR"/>
    <property type="match status" value="1"/>
</dbReference>
<reference evidence="5" key="1">
    <citation type="submission" date="2022-06" db="EMBL/GenBank/DDBJ databases">
        <title>Ornithinimicrobium JY.X270.</title>
        <authorList>
            <person name="Huang Y."/>
        </authorList>
    </citation>
    <scope>NUCLEOTIDE SEQUENCE</scope>
    <source>
        <strain evidence="5">JY.X270</strain>
    </source>
</reference>
<protein>
    <submittedName>
        <fullName evidence="5">IclR family transcriptional regulator</fullName>
    </submittedName>
</protein>
<dbReference type="InterPro" id="IPR014757">
    <property type="entry name" value="Tscrpt_reg_IclR_C"/>
</dbReference>
<keyword evidence="3" id="KW-0804">Transcription</keyword>
<keyword evidence="6" id="KW-1185">Reference proteome</keyword>
<dbReference type="InterPro" id="IPR029016">
    <property type="entry name" value="GAF-like_dom_sf"/>
</dbReference>
<dbReference type="Gene3D" id="1.10.10.10">
    <property type="entry name" value="Winged helix-like DNA-binding domain superfamily/Winged helix DNA-binding domain"/>
    <property type="match status" value="1"/>
</dbReference>
<proteinExistence type="predicted"/>
<dbReference type="Gene3D" id="3.30.450.40">
    <property type="match status" value="1"/>
</dbReference>
<evidence type="ECO:0000256" key="1">
    <source>
        <dbReference type="ARBA" id="ARBA00023015"/>
    </source>
</evidence>
<evidence type="ECO:0000259" key="4">
    <source>
        <dbReference type="PROSITE" id="PS51078"/>
    </source>
</evidence>
<dbReference type="PANTHER" id="PTHR30136">
    <property type="entry name" value="HELIX-TURN-HELIX TRANSCRIPTIONAL REGULATOR, ICLR FAMILY"/>
    <property type="match status" value="1"/>
</dbReference>
<keyword evidence="1" id="KW-0805">Transcription regulation</keyword>
<dbReference type="PROSITE" id="PS51078">
    <property type="entry name" value="ICLR_ED"/>
    <property type="match status" value="1"/>
</dbReference>
<keyword evidence="2" id="KW-0238">DNA-binding</keyword>
<dbReference type="SUPFAM" id="SSF55781">
    <property type="entry name" value="GAF domain-like"/>
    <property type="match status" value="1"/>
</dbReference>
<evidence type="ECO:0000256" key="3">
    <source>
        <dbReference type="ARBA" id="ARBA00023163"/>
    </source>
</evidence>
<dbReference type="InterPro" id="IPR036390">
    <property type="entry name" value="WH_DNA-bd_sf"/>
</dbReference>
<dbReference type="PANTHER" id="PTHR30136:SF24">
    <property type="entry name" value="HTH-TYPE TRANSCRIPTIONAL REPRESSOR ALLR"/>
    <property type="match status" value="1"/>
</dbReference>
<organism evidence="5 6">
    <name type="scientific">Ornithinimicrobium cryptoxanthini</name>
    <dbReference type="NCBI Taxonomy" id="2934161"/>
    <lineage>
        <taxon>Bacteria</taxon>
        <taxon>Bacillati</taxon>
        <taxon>Actinomycetota</taxon>
        <taxon>Actinomycetes</taxon>
        <taxon>Micrococcales</taxon>
        <taxon>Ornithinimicrobiaceae</taxon>
        <taxon>Ornithinimicrobium</taxon>
    </lineage>
</organism>
<dbReference type="Pfam" id="PF09339">
    <property type="entry name" value="HTH_IclR"/>
    <property type="match status" value="1"/>
</dbReference>
<evidence type="ECO:0000313" key="5">
    <source>
        <dbReference type="EMBL" id="USQ75857.1"/>
    </source>
</evidence>
<name>A0ABY4YGU3_9MICO</name>
<dbReference type="InterPro" id="IPR036388">
    <property type="entry name" value="WH-like_DNA-bd_sf"/>
</dbReference>
<evidence type="ECO:0000256" key="2">
    <source>
        <dbReference type="ARBA" id="ARBA00023125"/>
    </source>
</evidence>
<evidence type="ECO:0000313" key="6">
    <source>
        <dbReference type="Proteomes" id="UP001056535"/>
    </source>
</evidence>
<dbReference type="Pfam" id="PF01614">
    <property type="entry name" value="IclR_C"/>
    <property type="match status" value="1"/>
</dbReference>
<gene>
    <name evidence="5" type="ORF">NF557_14825</name>
</gene>
<dbReference type="EMBL" id="CP099490">
    <property type="protein sequence ID" value="USQ75857.1"/>
    <property type="molecule type" value="Genomic_DNA"/>
</dbReference>